<feature type="transmembrane region" description="Helical" evidence="1">
    <location>
        <begin position="120"/>
        <end position="144"/>
    </location>
</feature>
<name>A0A0M5L0P2_9ACTN</name>
<dbReference type="PANTHER" id="PTHR34989:SF1">
    <property type="entry name" value="PROTEIN HDED"/>
    <property type="match status" value="1"/>
</dbReference>
<gene>
    <name evidence="2" type="ORF">AL705_07835</name>
    <name evidence="3" type="ORF">LC603019_01576</name>
</gene>
<evidence type="ECO:0000313" key="4">
    <source>
        <dbReference type="Proteomes" id="UP000068137"/>
    </source>
</evidence>
<feature type="transmembrane region" description="Helical" evidence="1">
    <location>
        <begin position="12"/>
        <end position="33"/>
    </location>
</feature>
<reference evidence="2" key="2">
    <citation type="journal article" date="2016" name="Int. J. Syst. Evol. Microbiol.">
        <title>Lawsonella clevelandensis gen. nov., sp. nov., a new member of the suborder Corynebacterineae isolated from human abscesses.</title>
        <authorList>
            <person name="Bell M.E."/>
            <person name="Bernard K.A."/>
            <person name="Harrington S.M."/>
            <person name="Patel N.B."/>
            <person name="Tucker T.A."/>
            <person name="Metcalfe M.G."/>
            <person name="McQuiston J.R."/>
        </authorList>
    </citation>
    <scope>NUCLEOTIDE SEQUENCE</scope>
    <source>
        <strain evidence="2">X1698</strain>
    </source>
</reference>
<dbReference type="Pfam" id="PF03729">
    <property type="entry name" value="DUF308"/>
    <property type="match status" value="1"/>
</dbReference>
<feature type="transmembrane region" description="Helical" evidence="1">
    <location>
        <begin position="93"/>
        <end position="113"/>
    </location>
</feature>
<dbReference type="RefSeq" id="WP_053962530.1">
    <property type="nucleotide sequence ID" value="NZ_CAJPTR010000026.1"/>
</dbReference>
<reference evidence="2 4" key="1">
    <citation type="journal article" date="2015" name="Genome Announc.">
        <title>Complete Genome Sequences for Two Strains of a Novel Fastidious, Partially Acid-Fast, Gram-Positive Corynebacterineae Bacterium, Derived from Human Clinical Samples.</title>
        <authorList>
            <person name="Nicholson A.C."/>
            <person name="Bell M."/>
            <person name="Humrighouse B.W."/>
            <person name="McQuiston J.R."/>
        </authorList>
    </citation>
    <scope>NUCLEOTIDE SEQUENCE [LARGE SCALE GENOMIC DNA]</scope>
    <source>
        <strain evidence="2 4">X1698</strain>
    </source>
</reference>
<evidence type="ECO:0008006" key="6">
    <source>
        <dbReference type="Google" id="ProtNLM"/>
    </source>
</evidence>
<keyword evidence="1" id="KW-0812">Transmembrane</keyword>
<dbReference type="InterPro" id="IPR005325">
    <property type="entry name" value="DUF308_memb"/>
</dbReference>
<proteinExistence type="predicted"/>
<reference evidence="3 5" key="3">
    <citation type="submission" date="2019-04" db="EMBL/GenBank/DDBJ databases">
        <authorList>
            <person name="Seth-Smith MB H."/>
            <person name="Seth-Smith H."/>
        </authorList>
    </citation>
    <scope>NUCLEOTIDE SEQUENCE [LARGE SCALE GENOMIC DNA]</scope>
    <source>
        <strain evidence="3">USB-603019</strain>
    </source>
</reference>
<feature type="transmembrane region" description="Helical" evidence="1">
    <location>
        <begin position="68"/>
        <end position="87"/>
    </location>
</feature>
<dbReference type="AlphaFoldDB" id="A0A0M5L0P2"/>
<dbReference type="PANTHER" id="PTHR34989">
    <property type="entry name" value="PROTEIN HDED"/>
    <property type="match status" value="1"/>
</dbReference>
<dbReference type="EMBL" id="LR584267">
    <property type="protein sequence ID" value="VHO01647.1"/>
    <property type="molecule type" value="Genomic_DNA"/>
</dbReference>
<feature type="transmembrane region" description="Helical" evidence="1">
    <location>
        <begin position="150"/>
        <end position="175"/>
    </location>
</feature>
<keyword evidence="5" id="KW-1185">Reference proteome</keyword>
<evidence type="ECO:0000256" key="1">
    <source>
        <dbReference type="SAM" id="Phobius"/>
    </source>
</evidence>
<accession>A0A0M5L0P2</accession>
<evidence type="ECO:0000313" key="5">
    <source>
        <dbReference type="Proteomes" id="UP000324288"/>
    </source>
</evidence>
<dbReference type="Proteomes" id="UP000324288">
    <property type="component" value="Chromosome"/>
</dbReference>
<dbReference type="InterPro" id="IPR052712">
    <property type="entry name" value="Acid_resist_chaperone_HdeD"/>
</dbReference>
<dbReference type="EMBL" id="CP012390">
    <property type="protein sequence ID" value="ALE19447.1"/>
    <property type="molecule type" value="Genomic_DNA"/>
</dbReference>
<protein>
    <recommendedName>
        <fullName evidence="6">DUF308 domain-containing protein</fullName>
    </recommendedName>
</protein>
<dbReference type="GeneID" id="84895451"/>
<feature type="transmembrane region" description="Helical" evidence="1">
    <location>
        <begin position="39"/>
        <end position="61"/>
    </location>
</feature>
<evidence type="ECO:0000313" key="3">
    <source>
        <dbReference type="EMBL" id="VHO01647.1"/>
    </source>
</evidence>
<dbReference type="Proteomes" id="UP000068137">
    <property type="component" value="Chromosome"/>
</dbReference>
<evidence type="ECO:0000313" key="2">
    <source>
        <dbReference type="EMBL" id="ALE19447.1"/>
    </source>
</evidence>
<keyword evidence="1" id="KW-1133">Transmembrane helix</keyword>
<dbReference type="GO" id="GO:0005886">
    <property type="term" value="C:plasma membrane"/>
    <property type="evidence" value="ECO:0007669"/>
    <property type="project" value="TreeGrafter"/>
</dbReference>
<sequence>MEFIEKAARALWRAWLVVGVLALLIGIVAVAWPGGTVKVVTITCAVGIIIGALAIIALSFATKGVSPVWGVGVFFGVVGLAIGIAAAVNPDTFSVVLALIFGLVALISGIGNIGAGSISAVAGVGWPVIVSGIAQIIIGLLLLISPFTSLIGIAWALGVLAIALGITMLVSALVIRQTLAKNGENVSLIGR</sequence>
<dbReference type="KEGG" id="cbq:AL705_07835"/>
<keyword evidence="1" id="KW-0472">Membrane</keyword>
<organism evidence="2 4">
    <name type="scientific">Lawsonella clevelandensis</name>
    <dbReference type="NCBI Taxonomy" id="1528099"/>
    <lineage>
        <taxon>Bacteria</taxon>
        <taxon>Bacillati</taxon>
        <taxon>Actinomycetota</taxon>
        <taxon>Actinomycetes</taxon>
        <taxon>Mycobacteriales</taxon>
        <taxon>Lawsonellaceae</taxon>
        <taxon>Lawsonella</taxon>
    </lineage>
</organism>